<name>A0A2N0VHZ4_9BACT</name>
<evidence type="ECO:0000256" key="1">
    <source>
        <dbReference type="SAM" id="MobiDB-lite"/>
    </source>
</evidence>
<dbReference type="GO" id="GO:0003677">
    <property type="term" value="F:DNA binding"/>
    <property type="evidence" value="ECO:0007669"/>
    <property type="project" value="InterPro"/>
</dbReference>
<protein>
    <recommendedName>
        <fullName evidence="3">Helix-hairpin-helix DNA-binding motif class 1 domain-containing protein</fullName>
    </recommendedName>
</protein>
<dbReference type="GO" id="GO:0006281">
    <property type="term" value="P:DNA repair"/>
    <property type="evidence" value="ECO:0007669"/>
    <property type="project" value="InterPro"/>
</dbReference>
<dbReference type="Gene3D" id="1.10.150.320">
    <property type="entry name" value="Photosystem II 12 kDa extrinsic protein"/>
    <property type="match status" value="1"/>
</dbReference>
<dbReference type="InterPro" id="IPR051675">
    <property type="entry name" value="Endo/Exo/Phosphatase_dom_1"/>
</dbReference>
<dbReference type="InterPro" id="IPR003583">
    <property type="entry name" value="Hlx-hairpin-Hlx_DNA-bd_motif"/>
</dbReference>
<proteinExistence type="predicted"/>
<sequence>MKRKLFYLFERLQIKRSERIAISILMAVTVITTVLYSSPEIWTSKSEFDYSISDSIFSARSASLIAEKEMILERYQPEEIQANSSNENGLVETYRDTIPPDSSDQGTNSDSTALINVNSASENKLQELPGIGPAYASRIVEWRSENGPFTSKDQLIEIKGIGEKRLETIRPLITL</sequence>
<dbReference type="OrthoDB" id="981124at2"/>
<evidence type="ECO:0000313" key="4">
    <source>
        <dbReference type="EMBL" id="PKD43807.1"/>
    </source>
</evidence>
<keyword evidence="2" id="KW-0812">Transmembrane</keyword>
<evidence type="ECO:0000313" key="5">
    <source>
        <dbReference type="Proteomes" id="UP000233398"/>
    </source>
</evidence>
<dbReference type="RefSeq" id="WP_101073346.1">
    <property type="nucleotide sequence ID" value="NZ_PISP01000002.1"/>
</dbReference>
<feature type="region of interest" description="Disordered" evidence="1">
    <location>
        <begin position="82"/>
        <end position="111"/>
    </location>
</feature>
<feature type="compositionally biased region" description="Polar residues" evidence="1">
    <location>
        <begin position="100"/>
        <end position="111"/>
    </location>
</feature>
<keyword evidence="5" id="KW-1185">Reference proteome</keyword>
<keyword evidence="2" id="KW-1133">Transmembrane helix</keyword>
<dbReference type="NCBIfam" id="TIGR00426">
    <property type="entry name" value="competence protein ComEA helix-hairpin-helix repeat region"/>
    <property type="match status" value="1"/>
</dbReference>
<feature type="domain" description="Helix-hairpin-helix DNA-binding motif class 1" evidence="3">
    <location>
        <begin position="123"/>
        <end position="142"/>
    </location>
</feature>
<feature type="transmembrane region" description="Helical" evidence="2">
    <location>
        <begin position="20"/>
        <end position="38"/>
    </location>
</feature>
<dbReference type="Proteomes" id="UP000233398">
    <property type="component" value="Unassembled WGS sequence"/>
</dbReference>
<reference evidence="4 5" key="1">
    <citation type="submission" date="2017-11" db="EMBL/GenBank/DDBJ databases">
        <title>Rhodohalobacter 15182 sp. nov., isolated from a salt lake.</title>
        <authorList>
            <person name="Han S."/>
        </authorList>
    </citation>
    <scope>NUCLEOTIDE SEQUENCE [LARGE SCALE GENOMIC DNA]</scope>
    <source>
        <strain evidence="4 5">15182</strain>
    </source>
</reference>
<dbReference type="SUPFAM" id="SSF47781">
    <property type="entry name" value="RuvA domain 2-like"/>
    <property type="match status" value="1"/>
</dbReference>
<feature type="domain" description="Helix-hairpin-helix DNA-binding motif class 1" evidence="3">
    <location>
        <begin position="153"/>
        <end position="172"/>
    </location>
</feature>
<dbReference type="SMART" id="SM00278">
    <property type="entry name" value="HhH1"/>
    <property type="match status" value="2"/>
</dbReference>
<gene>
    <name evidence="4" type="ORF">CWD77_09620</name>
</gene>
<dbReference type="PANTHER" id="PTHR21180:SF32">
    <property type="entry name" value="ENDONUCLEASE_EXONUCLEASE_PHOSPHATASE FAMILY DOMAIN-CONTAINING PROTEIN 1"/>
    <property type="match status" value="1"/>
</dbReference>
<dbReference type="InterPro" id="IPR004509">
    <property type="entry name" value="Competence_ComEA_HhH"/>
</dbReference>
<dbReference type="InterPro" id="IPR010994">
    <property type="entry name" value="RuvA_2-like"/>
</dbReference>
<dbReference type="Pfam" id="PF12836">
    <property type="entry name" value="HHH_3"/>
    <property type="match status" value="1"/>
</dbReference>
<evidence type="ECO:0000256" key="2">
    <source>
        <dbReference type="SAM" id="Phobius"/>
    </source>
</evidence>
<dbReference type="PANTHER" id="PTHR21180">
    <property type="entry name" value="ENDONUCLEASE/EXONUCLEASE/PHOSPHATASE FAMILY DOMAIN-CONTAINING PROTEIN 1"/>
    <property type="match status" value="1"/>
</dbReference>
<comment type="caution">
    <text evidence="4">The sequence shown here is derived from an EMBL/GenBank/DDBJ whole genome shotgun (WGS) entry which is preliminary data.</text>
</comment>
<evidence type="ECO:0000259" key="3">
    <source>
        <dbReference type="SMART" id="SM00278"/>
    </source>
</evidence>
<dbReference type="AlphaFoldDB" id="A0A2N0VHZ4"/>
<accession>A0A2N0VHZ4</accession>
<dbReference type="EMBL" id="PISP01000002">
    <property type="protein sequence ID" value="PKD43807.1"/>
    <property type="molecule type" value="Genomic_DNA"/>
</dbReference>
<keyword evidence="2" id="KW-0472">Membrane</keyword>
<organism evidence="4 5">
    <name type="scientific">Rhodohalobacter barkolensis</name>
    <dbReference type="NCBI Taxonomy" id="2053187"/>
    <lineage>
        <taxon>Bacteria</taxon>
        <taxon>Pseudomonadati</taxon>
        <taxon>Balneolota</taxon>
        <taxon>Balneolia</taxon>
        <taxon>Balneolales</taxon>
        <taxon>Balneolaceae</taxon>
        <taxon>Rhodohalobacter</taxon>
    </lineage>
</organism>